<reference evidence="1" key="1">
    <citation type="submission" date="2021-01" db="EMBL/GenBank/DDBJ databases">
        <authorList>
            <consortium name="Genoscope - CEA"/>
            <person name="William W."/>
        </authorList>
    </citation>
    <scope>NUCLEOTIDE SEQUENCE</scope>
</reference>
<dbReference type="Proteomes" id="UP000692954">
    <property type="component" value="Unassembled WGS sequence"/>
</dbReference>
<protein>
    <submittedName>
        <fullName evidence="1">Uncharacterized protein</fullName>
    </submittedName>
</protein>
<gene>
    <name evidence="1" type="ORF">PSON_ATCC_30995.1.T0160291</name>
</gene>
<accession>A0A8S1LCH4</accession>
<keyword evidence="2" id="KW-1185">Reference proteome</keyword>
<proteinExistence type="predicted"/>
<dbReference type="AlphaFoldDB" id="A0A8S1LCH4"/>
<evidence type="ECO:0000313" key="1">
    <source>
        <dbReference type="EMBL" id="CAD8062336.1"/>
    </source>
</evidence>
<organism evidence="1 2">
    <name type="scientific">Paramecium sonneborni</name>
    <dbReference type="NCBI Taxonomy" id="65129"/>
    <lineage>
        <taxon>Eukaryota</taxon>
        <taxon>Sar</taxon>
        <taxon>Alveolata</taxon>
        <taxon>Ciliophora</taxon>
        <taxon>Intramacronucleata</taxon>
        <taxon>Oligohymenophorea</taxon>
        <taxon>Peniculida</taxon>
        <taxon>Parameciidae</taxon>
        <taxon>Paramecium</taxon>
    </lineage>
</organism>
<dbReference type="EMBL" id="CAJJDN010000016">
    <property type="protein sequence ID" value="CAD8062336.1"/>
    <property type="molecule type" value="Genomic_DNA"/>
</dbReference>
<name>A0A8S1LCH4_9CILI</name>
<sequence length="60" mass="7482">MDRISIIMDSQSTDLQKIKLQKEFALRLRKNHYFDIGIQDYRIKNWHYLLESLKKKIYFF</sequence>
<evidence type="ECO:0000313" key="2">
    <source>
        <dbReference type="Proteomes" id="UP000692954"/>
    </source>
</evidence>
<comment type="caution">
    <text evidence="1">The sequence shown here is derived from an EMBL/GenBank/DDBJ whole genome shotgun (WGS) entry which is preliminary data.</text>
</comment>